<dbReference type="BioCyc" id="PAER208963:G1G74-4044-MONOMER"/>
<sequence length="113" mass="12758">MTLRNGVPSMTKDEKEKTHVDAIIERYKDLMVEIPPADRQPGLSLLWPVPAQPAIDKGVRQAENWLADQIEGQLWTAFAFGRDSLPTPMQKTAFEVAFLTRLQQRLVAARRSG</sequence>
<organism evidence="2 3">
    <name type="scientific">Pseudomonas aeruginosa (strain UCBPP-PA14)</name>
    <dbReference type="NCBI Taxonomy" id="208963"/>
    <lineage>
        <taxon>Bacteria</taxon>
        <taxon>Pseudomonadati</taxon>
        <taxon>Pseudomonadota</taxon>
        <taxon>Gammaproteobacteria</taxon>
        <taxon>Pseudomonadales</taxon>
        <taxon>Pseudomonadaceae</taxon>
        <taxon>Pseudomonas</taxon>
    </lineage>
</organism>
<dbReference type="Proteomes" id="UP000000653">
    <property type="component" value="Chromosome"/>
</dbReference>
<dbReference type="Pfam" id="PF18226">
    <property type="entry name" value="QslA"/>
    <property type="match status" value="1"/>
</dbReference>
<evidence type="ECO:0000259" key="1">
    <source>
        <dbReference type="Pfam" id="PF18226"/>
    </source>
</evidence>
<feature type="domain" description="LasR-specific antiactivator QslA" evidence="1">
    <location>
        <begin position="36"/>
        <end position="106"/>
    </location>
</feature>
<dbReference type="EMBL" id="CP000438">
    <property type="protein sequence ID" value="ABJ10433.1"/>
    <property type="molecule type" value="Genomic_DNA"/>
</dbReference>
<dbReference type="InterPro" id="IPR040654">
    <property type="entry name" value="QslA"/>
</dbReference>
<evidence type="ECO:0000313" key="3">
    <source>
        <dbReference type="Proteomes" id="UP000000653"/>
    </source>
</evidence>
<protein>
    <recommendedName>
        <fullName evidence="1">LasR-specific antiactivator QslA domain-containing protein</fullName>
    </recommendedName>
</protein>
<dbReference type="SMR" id="A0A0H2Z8A3"/>
<evidence type="ECO:0000313" key="2">
    <source>
        <dbReference type="EMBL" id="ABJ10433.1"/>
    </source>
</evidence>
<dbReference type="HOGENOM" id="CLU_171081_1_0_6"/>
<gene>
    <name evidence="2" type="ordered locus">PA14_48150</name>
</gene>
<dbReference type="AlphaFoldDB" id="A0A0H2Z8A3"/>
<accession>A0A0H2Z8A3</accession>
<dbReference type="KEGG" id="pau:PA14_48150"/>
<reference evidence="2 3" key="1">
    <citation type="journal article" date="2006" name="Genome Biol.">
        <title>Genomic analysis reveals that Pseudomonas aeruginosa virulence is combinatorial.</title>
        <authorList>
            <person name="Lee D.G."/>
            <person name="Urbach J.M."/>
            <person name="Wu G."/>
            <person name="Liberati N.T."/>
            <person name="Feinbaum R.L."/>
            <person name="Miyata S."/>
            <person name="Diggins L.T."/>
            <person name="He J."/>
            <person name="Saucier M."/>
            <person name="Deziel E."/>
            <person name="Friedman L."/>
            <person name="Li L."/>
            <person name="Grills G."/>
            <person name="Montgomery K."/>
            <person name="Kucherlapati R."/>
            <person name="Rahme L.G."/>
            <person name="Ausubel F.M."/>
        </authorList>
    </citation>
    <scope>NUCLEOTIDE SEQUENCE [LARGE SCALE GENOMIC DNA]</scope>
    <source>
        <strain evidence="2 3">UCBPP-PA14</strain>
    </source>
</reference>
<name>A0A0H2Z8A3_PSEAB</name>
<proteinExistence type="predicted"/>